<feature type="domain" description="G protein gamma" evidence="1">
    <location>
        <begin position="5"/>
        <end position="72"/>
    </location>
</feature>
<dbReference type="KEGG" id="pmrn:116951541"/>
<name>A0AAJ7U001_PETMA</name>
<dbReference type="GO" id="GO:0031681">
    <property type="term" value="F:G-protein beta-subunit binding"/>
    <property type="evidence" value="ECO:0007669"/>
    <property type="project" value="InterPro"/>
</dbReference>
<dbReference type="PANTHER" id="PTHR15936:SF2">
    <property type="entry name" value="GUANINE NUCLEOTIDE-BINDING PROTEIN G(I)_G(S)_G(O) SUBUNIT GAMMA-13"/>
    <property type="match status" value="1"/>
</dbReference>
<dbReference type="Pfam" id="PF00631">
    <property type="entry name" value="G-gamma"/>
    <property type="match status" value="1"/>
</dbReference>
<evidence type="ECO:0000313" key="2">
    <source>
        <dbReference type="Proteomes" id="UP001318040"/>
    </source>
</evidence>
<proteinExistence type="predicted"/>
<accession>A0AAJ7U001</accession>
<dbReference type="SMART" id="SM01224">
    <property type="entry name" value="G_gamma"/>
    <property type="match status" value="1"/>
</dbReference>
<evidence type="ECO:0000313" key="3">
    <source>
        <dbReference type="RefSeq" id="XP_032826126.1"/>
    </source>
</evidence>
<dbReference type="SMART" id="SM00224">
    <property type="entry name" value="GGL"/>
    <property type="match status" value="1"/>
</dbReference>
<dbReference type="Proteomes" id="UP001318040">
    <property type="component" value="Chromosome 43"/>
</dbReference>
<keyword evidence="2" id="KW-1185">Reference proteome</keyword>
<dbReference type="PROSITE" id="PS50058">
    <property type="entry name" value="G_PROTEIN_GAMMA"/>
    <property type="match status" value="1"/>
</dbReference>
<dbReference type="PANTHER" id="PTHR15936">
    <property type="entry name" value="GUANINE NUCLEOTIDE-BINDING PROTEIN G I /G S /G O GAMMA-13 SUBUNIT"/>
    <property type="match status" value="1"/>
</dbReference>
<gene>
    <name evidence="3" type="primary">LOC116951541</name>
</gene>
<dbReference type="InterPro" id="IPR039227">
    <property type="entry name" value="GNG13"/>
</dbReference>
<dbReference type="InterPro" id="IPR036284">
    <property type="entry name" value="GGL_sf"/>
</dbReference>
<dbReference type="GO" id="GO:0050909">
    <property type="term" value="P:sensory perception of taste"/>
    <property type="evidence" value="ECO:0007669"/>
    <property type="project" value="InterPro"/>
</dbReference>
<dbReference type="CDD" id="cd00068">
    <property type="entry name" value="GGL"/>
    <property type="match status" value="1"/>
</dbReference>
<protein>
    <submittedName>
        <fullName evidence="3">Guanine nucleotide-binding protein G(I)/G(S)/G(O) subunit gamma-13-like</fullName>
    </submittedName>
</protein>
<dbReference type="SUPFAM" id="SSF48670">
    <property type="entry name" value="Transducin (heterotrimeric G protein), gamma chain"/>
    <property type="match status" value="1"/>
</dbReference>
<dbReference type="RefSeq" id="XP_032826126.1">
    <property type="nucleotide sequence ID" value="XM_032970235.1"/>
</dbReference>
<dbReference type="GO" id="GO:0007200">
    <property type="term" value="P:phospholipase C-activating G protein-coupled receptor signaling pathway"/>
    <property type="evidence" value="ECO:0007669"/>
    <property type="project" value="InterPro"/>
</dbReference>
<dbReference type="AlphaFoldDB" id="A0AAJ7U001"/>
<organism evidence="2 3">
    <name type="scientific">Petromyzon marinus</name>
    <name type="common">Sea lamprey</name>
    <dbReference type="NCBI Taxonomy" id="7757"/>
    <lineage>
        <taxon>Eukaryota</taxon>
        <taxon>Metazoa</taxon>
        <taxon>Chordata</taxon>
        <taxon>Craniata</taxon>
        <taxon>Vertebrata</taxon>
        <taxon>Cyclostomata</taxon>
        <taxon>Hyperoartia</taxon>
        <taxon>Petromyzontiformes</taxon>
        <taxon>Petromyzontidae</taxon>
        <taxon>Petromyzon</taxon>
    </lineage>
</organism>
<evidence type="ECO:0000259" key="1">
    <source>
        <dbReference type="PROSITE" id="PS50058"/>
    </source>
</evidence>
<dbReference type="InterPro" id="IPR015898">
    <property type="entry name" value="G-protein_gamma-like_dom"/>
</dbReference>
<sequence length="72" mass="8324">MEDEDDDEMDEPRMQLEVESLRYQLEYARELSSVTIPALVGWVQEGATTDPILNPELMKENPWVDKGKCIIL</sequence>
<reference evidence="3" key="1">
    <citation type="submission" date="2025-08" db="UniProtKB">
        <authorList>
            <consortium name="RefSeq"/>
        </authorList>
    </citation>
    <scope>IDENTIFICATION</scope>
    <source>
        <tissue evidence="3">Sperm</tissue>
    </source>
</reference>
<dbReference type="Gene3D" id="4.10.260.10">
    <property type="entry name" value="Transducin (heterotrimeric G protein), gamma chain"/>
    <property type="match status" value="1"/>
</dbReference>
<dbReference type="GO" id="GO:0005834">
    <property type="term" value="C:heterotrimeric G-protein complex"/>
    <property type="evidence" value="ECO:0007669"/>
    <property type="project" value="InterPro"/>
</dbReference>